<feature type="compositionally biased region" description="Basic and acidic residues" evidence="10">
    <location>
        <begin position="1159"/>
        <end position="1172"/>
    </location>
</feature>
<feature type="compositionally biased region" description="Basic and acidic residues" evidence="10">
    <location>
        <begin position="39"/>
        <end position="60"/>
    </location>
</feature>
<dbReference type="InterPro" id="IPR001650">
    <property type="entry name" value="Helicase_C-like"/>
</dbReference>
<feature type="region of interest" description="Disordered" evidence="10">
    <location>
        <begin position="307"/>
        <end position="326"/>
    </location>
</feature>
<dbReference type="Pfam" id="PF00097">
    <property type="entry name" value="zf-C3HC4"/>
    <property type="match status" value="1"/>
</dbReference>
<dbReference type="SMART" id="SM00490">
    <property type="entry name" value="HELICc"/>
    <property type="match status" value="2"/>
</dbReference>
<proteinExistence type="inferred from homology"/>
<dbReference type="InterPro" id="IPR050628">
    <property type="entry name" value="SNF2_RAD54_helicase_TF"/>
</dbReference>
<evidence type="ECO:0000256" key="9">
    <source>
        <dbReference type="PROSITE-ProRule" id="PRU00175"/>
    </source>
</evidence>
<feature type="domain" description="Helicase C-terminal" evidence="13">
    <location>
        <begin position="1523"/>
        <end position="1683"/>
    </location>
</feature>
<dbReference type="InterPro" id="IPR017907">
    <property type="entry name" value="Znf_RING_CS"/>
</dbReference>
<dbReference type="PROSITE" id="PS00518">
    <property type="entry name" value="ZF_RING_1"/>
    <property type="match status" value="2"/>
</dbReference>
<dbReference type="Proteomes" id="UP001227230">
    <property type="component" value="Chromosome 10"/>
</dbReference>
<feature type="region of interest" description="Disordered" evidence="10">
    <location>
        <begin position="1159"/>
        <end position="1215"/>
    </location>
</feature>
<accession>A0ABY9CMV0</accession>
<dbReference type="Pfam" id="PF00271">
    <property type="entry name" value="Helicase_C"/>
    <property type="match status" value="2"/>
</dbReference>
<evidence type="ECO:0008006" key="16">
    <source>
        <dbReference type="Google" id="ProtNLM"/>
    </source>
</evidence>
<dbReference type="PROSITE" id="PS51194">
    <property type="entry name" value="HELICASE_CTER"/>
    <property type="match status" value="1"/>
</dbReference>
<evidence type="ECO:0000256" key="10">
    <source>
        <dbReference type="SAM" id="MobiDB-lite"/>
    </source>
</evidence>
<keyword evidence="7" id="KW-0862">Zinc</keyword>
<evidence type="ECO:0000256" key="5">
    <source>
        <dbReference type="ARBA" id="ARBA00022801"/>
    </source>
</evidence>
<protein>
    <recommendedName>
        <fullName evidence="16">ATP-dependent helicase rhp16</fullName>
    </recommendedName>
</protein>
<dbReference type="Gene3D" id="3.40.50.10810">
    <property type="entry name" value="Tandem AAA-ATPase domain"/>
    <property type="match status" value="4"/>
</dbReference>
<evidence type="ECO:0000256" key="4">
    <source>
        <dbReference type="ARBA" id="ARBA00022771"/>
    </source>
</evidence>
<feature type="domain" description="RING-type" evidence="11">
    <location>
        <begin position="1439"/>
        <end position="1478"/>
    </location>
</feature>
<dbReference type="PROSITE" id="PS50089">
    <property type="entry name" value="ZF_RING_2"/>
    <property type="match status" value="2"/>
</dbReference>
<keyword evidence="8" id="KW-0067">ATP-binding</keyword>
<feature type="compositionally biased region" description="Basic residues" evidence="10">
    <location>
        <begin position="311"/>
        <end position="320"/>
    </location>
</feature>
<evidence type="ECO:0000259" key="11">
    <source>
        <dbReference type="PROSITE" id="PS50089"/>
    </source>
</evidence>
<dbReference type="PANTHER" id="PTHR45626:SF12">
    <property type="entry name" value="DNA REPAIR PROTEIN RAD16"/>
    <property type="match status" value="1"/>
</dbReference>
<evidence type="ECO:0000313" key="14">
    <source>
        <dbReference type="EMBL" id="WJZ95859.1"/>
    </source>
</evidence>
<organism evidence="14 15">
    <name type="scientific">Vitis vinifera</name>
    <name type="common">Grape</name>
    <dbReference type="NCBI Taxonomy" id="29760"/>
    <lineage>
        <taxon>Eukaryota</taxon>
        <taxon>Viridiplantae</taxon>
        <taxon>Streptophyta</taxon>
        <taxon>Embryophyta</taxon>
        <taxon>Tracheophyta</taxon>
        <taxon>Spermatophyta</taxon>
        <taxon>Magnoliopsida</taxon>
        <taxon>eudicotyledons</taxon>
        <taxon>Gunneridae</taxon>
        <taxon>Pentapetalae</taxon>
        <taxon>rosids</taxon>
        <taxon>Vitales</taxon>
        <taxon>Vitaceae</taxon>
        <taxon>Viteae</taxon>
        <taxon>Vitis</taxon>
    </lineage>
</organism>
<dbReference type="SMART" id="SM00184">
    <property type="entry name" value="RING"/>
    <property type="match status" value="2"/>
</dbReference>
<dbReference type="Pfam" id="PF00176">
    <property type="entry name" value="SNF2-rel_dom"/>
    <property type="match status" value="2"/>
</dbReference>
<feature type="domain" description="Helicase ATP-binding" evidence="12">
    <location>
        <begin position="130"/>
        <end position="396"/>
    </location>
</feature>
<feature type="region of interest" description="Disordered" evidence="10">
    <location>
        <begin position="887"/>
        <end position="942"/>
    </location>
</feature>
<feature type="compositionally biased region" description="Basic residues" evidence="10">
    <location>
        <begin position="931"/>
        <end position="941"/>
    </location>
</feature>
<keyword evidence="15" id="KW-1185">Reference proteome</keyword>
<sequence>MVRRSDRIAARPPKSFAALESSEEEEEEEGAGEEEREGDNDRRLQDVFYDDKEGVLEHGPKKGRKKQQSKPKLQWKVLEKENETFLNCCEIKNHLMNFGDEVILEPTEAPPHFLVPLLSHQKEWLTWALKQEESPFRGGLLADEAGMGKTIQAIALVLAKKPIHRIDAGPCEALPSSSSQTAELPETRCTLIICPPIALSHWEKEIVRCTPQGSTKVLVCHGDERNKMVHDLSSYDFVLTTYQTVFTEYETSCKLWFPVDLASLCRGWRFGIAEREYEENLKSSKMEAKCASSGDSTCVCDGGRGKSSCNNKKKNPKQKKNASTLSSKSSLSITREFSLHSIKWQRIILDEAHSITNETTKAIFSLKSSYKWALSSTPVQNNFQELYSMIRFLQIFPYAYHFCQYCDWKCIMPELCWTHNWSFCWWQKYVRKPMRQGGDAKRRAKTLVTQKILKSIMLRRTKESRKELCLPTRIVRVRRCALDIREEEYYRTLYEKCRSHFNRYVAARHSWTDWSQIGRLLPRLQKALNHPYLVIYSKGPVPGRRYRIDLAKDDQVCGICHEAPEDKVVACCKHVFCKTCLQSLAPALGLALCPLCSTPFTGKSAMKKNDSPFTGKSAMKKNDSVLKNNTGSGTTFKDFKSSSLLKRISLNEFQTSTKIEALREEIRFMVETDGSAKALVFSEFISFLDLIEYSLLKSEINCVKLVMDNTVDARNALVSRFFKDPDCKILLTTLEAGGVSLNLTIASYVFLMEPFYTAAELKASDRVYRIGQHKTVRIVKFVAENTIEERMLELQAAKNQISLSALPGSLNLEEELTVEDLNYFFIYFEAAGTPALVLWLSGIMMSHPELLVVSLCQKELCDIQQRTAPSADQEIRSNRIAALPPKSFAALESSEEEEEEDSAGEEEREKDDEGRLQDVFDDDKEDASEHRPKRGRKKQQSKPKLQWKVLEEDYETFLDFFEIKNHLIDFEDEVILETTEAPPLFLVPLLSHQKEWLTWALEQEESPFRGGLLADEMGMGKTIQVIALVLAKKPIHRIDARPSKALPSSSSQSAELPETRCTLIICPPVCLSHWEKEIGRCTPQGSTKVLVYHGDDRNKVVHDLSSYDFVLTTYQTMFTKYKTSYMARCELCGKWRFPEDLASHNTFYCKGRRVGTDERESEEKLKSSKMEARCASSEDNTSDSDGSRGKSSCTKKKKNPKQKKKADTSSFKSSPSITTEFSLHSIKWQRIILDEAHSIRNKNCYTTRAIFSLKSSYKWALSGTPVQNNFQDLYSLIRFLQIFPYAYYFCRSCDWKSVSIMPEHRCAHNYCFSWWKKYVGKPMRQEGDAKRRAKTLVTQKILKSIMLRRTKESRKELCLPTKIVRVRRCALDIREEEYYKTLYEKYRSYFNRYVTAEHSWIDCACIIRLLTQLQKALNHPYLVIYSKYMIGLATADQVCGICHEALEDKVVASCKHVFCKTCLQSLAPAFGVALCPACPTPFSVKSAMKKNDSTLKNYAGSGTTFKDFKSSSILNRIALNEFQTSTKIEALREEIRFMVETDGSAKALVFSQFVSFLDLIDYSLQKSQINCVKLVGDVAARNALVSRFFNDSDCRILLTTSEAGGLSLNLSVASYVFLMEPFFSSAVELQACDGVYRIGQHKAVRIVKFVTENTIEERILELQAKKNQNSQSSDLPNLEEELTVKDFNIFFIYFEASGTLQYNNVDIFVLVT</sequence>
<dbReference type="InterPro" id="IPR000330">
    <property type="entry name" value="SNF2_N"/>
</dbReference>
<dbReference type="PANTHER" id="PTHR45626">
    <property type="entry name" value="TRANSCRIPTION TERMINATION FACTOR 2-RELATED"/>
    <property type="match status" value="1"/>
</dbReference>
<gene>
    <name evidence="14" type="ORF">VitviT2T_014598</name>
</gene>
<dbReference type="CDD" id="cd18793">
    <property type="entry name" value="SF2_C_SNF"/>
    <property type="match status" value="2"/>
</dbReference>
<feature type="compositionally biased region" description="Acidic residues" evidence="10">
    <location>
        <begin position="21"/>
        <end position="38"/>
    </location>
</feature>
<dbReference type="SMART" id="SM00487">
    <property type="entry name" value="DEXDc"/>
    <property type="match status" value="2"/>
</dbReference>
<keyword evidence="5" id="KW-0378">Hydrolase</keyword>
<dbReference type="CDD" id="cd18008">
    <property type="entry name" value="DEXDc_SHPRH-like"/>
    <property type="match status" value="2"/>
</dbReference>
<dbReference type="Gene3D" id="3.30.40.10">
    <property type="entry name" value="Zinc/RING finger domain, C3HC4 (zinc finger)"/>
    <property type="match status" value="2"/>
</dbReference>
<dbReference type="SUPFAM" id="SSF52540">
    <property type="entry name" value="P-loop containing nucleoside triphosphate hydrolases"/>
    <property type="match status" value="4"/>
</dbReference>
<evidence type="ECO:0000256" key="2">
    <source>
        <dbReference type="ARBA" id="ARBA00022723"/>
    </source>
</evidence>
<dbReference type="InterPro" id="IPR038718">
    <property type="entry name" value="SNF2-like_sf"/>
</dbReference>
<dbReference type="Gene3D" id="3.40.50.300">
    <property type="entry name" value="P-loop containing nucleotide triphosphate hydrolases"/>
    <property type="match status" value="2"/>
</dbReference>
<comment type="similarity">
    <text evidence="1">Belongs to the SNF2/RAD54 helicase family. RAD16 subfamily.</text>
</comment>
<name>A0ABY9CMV0_VITVI</name>
<evidence type="ECO:0000259" key="13">
    <source>
        <dbReference type="PROSITE" id="PS51194"/>
    </source>
</evidence>
<evidence type="ECO:0000256" key="8">
    <source>
        <dbReference type="ARBA" id="ARBA00022840"/>
    </source>
</evidence>
<feature type="compositionally biased region" description="Acidic residues" evidence="10">
    <location>
        <begin position="893"/>
        <end position="904"/>
    </location>
</feature>
<feature type="region of interest" description="Disordered" evidence="10">
    <location>
        <begin position="1"/>
        <end position="73"/>
    </location>
</feature>
<keyword evidence="6" id="KW-0347">Helicase</keyword>
<dbReference type="InterPro" id="IPR001841">
    <property type="entry name" value="Znf_RING"/>
</dbReference>
<keyword evidence="2" id="KW-0479">Metal-binding</keyword>
<dbReference type="InterPro" id="IPR014001">
    <property type="entry name" value="Helicase_ATP-bd"/>
</dbReference>
<feature type="compositionally biased region" description="Basic and acidic residues" evidence="10">
    <location>
        <begin position="905"/>
        <end position="918"/>
    </location>
</feature>
<evidence type="ECO:0000256" key="3">
    <source>
        <dbReference type="ARBA" id="ARBA00022741"/>
    </source>
</evidence>
<feature type="compositionally biased region" description="Basic residues" evidence="10">
    <location>
        <begin position="1193"/>
        <end position="1204"/>
    </location>
</feature>
<feature type="domain" description="Helicase ATP-binding" evidence="12">
    <location>
        <begin position="1002"/>
        <end position="1283"/>
    </location>
</feature>
<dbReference type="InterPro" id="IPR013083">
    <property type="entry name" value="Znf_RING/FYVE/PHD"/>
</dbReference>
<evidence type="ECO:0000259" key="12">
    <source>
        <dbReference type="PROSITE" id="PS51192"/>
    </source>
</evidence>
<evidence type="ECO:0000256" key="7">
    <source>
        <dbReference type="ARBA" id="ARBA00022833"/>
    </source>
</evidence>
<dbReference type="SUPFAM" id="SSF57850">
    <property type="entry name" value="RING/U-box"/>
    <property type="match status" value="2"/>
</dbReference>
<keyword evidence="3" id="KW-0547">Nucleotide-binding</keyword>
<reference evidence="14 15" key="1">
    <citation type="journal article" date="2023" name="Hortic Res">
        <title>The complete reference genome for grapevine (Vitis vinifera L.) genetics and breeding.</title>
        <authorList>
            <person name="Shi X."/>
            <person name="Cao S."/>
            <person name="Wang X."/>
            <person name="Huang S."/>
            <person name="Wang Y."/>
            <person name="Liu Z."/>
            <person name="Liu W."/>
            <person name="Leng X."/>
            <person name="Peng Y."/>
            <person name="Wang N."/>
            <person name="Wang Y."/>
            <person name="Ma Z."/>
            <person name="Xu X."/>
            <person name="Zhang F."/>
            <person name="Xue H."/>
            <person name="Zhong H."/>
            <person name="Wang Y."/>
            <person name="Zhang K."/>
            <person name="Velt A."/>
            <person name="Avia K."/>
            <person name="Holtgrawe D."/>
            <person name="Grimplet J."/>
            <person name="Matus J.T."/>
            <person name="Ware D."/>
            <person name="Wu X."/>
            <person name="Wang H."/>
            <person name="Liu C."/>
            <person name="Fang Y."/>
            <person name="Rustenholz C."/>
            <person name="Cheng Z."/>
            <person name="Xiao H."/>
            <person name="Zhou Y."/>
        </authorList>
    </citation>
    <scope>NUCLEOTIDE SEQUENCE [LARGE SCALE GENOMIC DNA]</scope>
    <source>
        <strain evidence="15">cv. Pinot noir / PN40024</strain>
        <tissue evidence="14">Leaf</tissue>
    </source>
</reference>
<dbReference type="PROSITE" id="PS51192">
    <property type="entry name" value="HELICASE_ATP_BIND_1"/>
    <property type="match status" value="2"/>
</dbReference>
<dbReference type="InterPro" id="IPR018957">
    <property type="entry name" value="Znf_C3HC4_RING-type"/>
</dbReference>
<dbReference type="EMBL" id="CP126657">
    <property type="protein sequence ID" value="WJZ95859.1"/>
    <property type="molecule type" value="Genomic_DNA"/>
</dbReference>
<keyword evidence="4 9" id="KW-0863">Zinc-finger</keyword>
<dbReference type="InterPro" id="IPR049730">
    <property type="entry name" value="SNF2/RAD54-like_C"/>
</dbReference>
<evidence type="ECO:0000256" key="6">
    <source>
        <dbReference type="ARBA" id="ARBA00022806"/>
    </source>
</evidence>
<dbReference type="InterPro" id="IPR027417">
    <property type="entry name" value="P-loop_NTPase"/>
</dbReference>
<evidence type="ECO:0000256" key="1">
    <source>
        <dbReference type="ARBA" id="ARBA00008438"/>
    </source>
</evidence>
<feature type="domain" description="RING-type" evidence="11">
    <location>
        <begin position="557"/>
        <end position="597"/>
    </location>
</feature>
<evidence type="ECO:0000313" key="15">
    <source>
        <dbReference type="Proteomes" id="UP001227230"/>
    </source>
</evidence>